<protein>
    <submittedName>
        <fullName evidence="1">Uncharacterized protein</fullName>
    </submittedName>
</protein>
<reference evidence="1" key="1">
    <citation type="submission" date="2019-08" db="EMBL/GenBank/DDBJ databases">
        <authorList>
            <person name="Kucharzyk K."/>
            <person name="Murdoch R.W."/>
            <person name="Higgins S."/>
            <person name="Loffler F."/>
        </authorList>
    </citation>
    <scope>NUCLEOTIDE SEQUENCE</scope>
</reference>
<dbReference type="EMBL" id="VSSQ01000105">
    <property type="protein sequence ID" value="MPL77314.1"/>
    <property type="molecule type" value="Genomic_DNA"/>
</dbReference>
<sequence length="394" mass="45637">MIMRKLAFIFSIFISLGLYSQNFDSIMGKRIELNCTDVTQNSSFLFSHYMENNKIDSAKLIFDYWKGKCGLTEPTFRANVFLNLVQGNSIEPIIDSFTIGIMLKYRDRRNASKALMYSHYDYNQSYYGFLPFFSRFDQLTTQIASEKINSYSKESIEYLLCEYYSDLNDSILYKLQDKNYLNTSLSKEYYNLIEEIKPKSTFNMNFSFGAWIPTGSMKKFGTKPNFSFEMGADVKKMSYNINISIRGNKSDVYYMAKREDTGLIDSTNSFLGGYMGFEVGRMILQTKKSDFRVQLGVGFDGFDVFEDKDKSDNVSDGTSIFTYNFNLGINYRYYIGDIYYIGAIAKYNIVDYRLGNIVNFSSNPFSLQLTLGFSAINIYSKSLLNRLNYKGKRR</sequence>
<organism evidence="1">
    <name type="scientific">bioreactor metagenome</name>
    <dbReference type="NCBI Taxonomy" id="1076179"/>
    <lineage>
        <taxon>unclassified sequences</taxon>
        <taxon>metagenomes</taxon>
        <taxon>ecological metagenomes</taxon>
    </lineage>
</organism>
<evidence type="ECO:0000313" key="1">
    <source>
        <dbReference type="EMBL" id="MPL77314.1"/>
    </source>
</evidence>
<comment type="caution">
    <text evidence="1">The sequence shown here is derived from an EMBL/GenBank/DDBJ whole genome shotgun (WGS) entry which is preliminary data.</text>
</comment>
<name>A0A644UEI4_9ZZZZ</name>
<accession>A0A644UEI4</accession>
<gene>
    <name evidence="1" type="ORF">SDC9_23169</name>
</gene>
<dbReference type="AlphaFoldDB" id="A0A644UEI4"/>
<proteinExistence type="predicted"/>